<keyword evidence="2" id="KW-1185">Reference proteome</keyword>
<dbReference type="EMBL" id="CM047741">
    <property type="protein sequence ID" value="KAJ0039176.1"/>
    <property type="molecule type" value="Genomic_DNA"/>
</dbReference>
<accession>A0ACC0YQ76</accession>
<evidence type="ECO:0000313" key="2">
    <source>
        <dbReference type="Proteomes" id="UP001163603"/>
    </source>
</evidence>
<name>A0ACC0YQ76_9ROSI</name>
<evidence type="ECO:0000313" key="1">
    <source>
        <dbReference type="EMBL" id="KAJ0039176.1"/>
    </source>
</evidence>
<proteinExistence type="predicted"/>
<protein>
    <submittedName>
        <fullName evidence="1">Uncharacterized protein</fullName>
    </submittedName>
</protein>
<gene>
    <name evidence="1" type="ORF">Pint_22371</name>
</gene>
<sequence length="326" mass="35584">MDDMKDKMKGFMKKVNNQLSSSSSGKFKGQGRVLGSGSSSSSGGPVYPNTARPNPHYLNTNPNPNPNTQTKPKPKPNPSPSPSEKSLVSEESNKSGFVNNPDPGRKPSDGFDPYGSLITSGKRSQHGYSLNLFECPICGQAFRTEEEVSLHVESCVNNSNNNNSSSTDDNNSNNNGDVGGVLNESRSELETCVGVFFSGRPKEGSVEVVRKLLGNVVKEPENAKFRRIRMSNPKIREAVSEVVGAVELLEFVGFELKEEGGEMWAVMEVPDEERVGLIGKVVELLLDPKKVEAPHKVEKLKEEEAKDEAKEHVEPVKVDRQIGNSL</sequence>
<dbReference type="Proteomes" id="UP001163603">
    <property type="component" value="Chromosome 6"/>
</dbReference>
<reference evidence="2" key="1">
    <citation type="journal article" date="2023" name="G3 (Bethesda)">
        <title>Genome assembly and association tests identify interacting loci associated with vigor, precocity, and sex in interspecific pistachio rootstocks.</title>
        <authorList>
            <person name="Palmer W."/>
            <person name="Jacygrad E."/>
            <person name="Sagayaradj S."/>
            <person name="Cavanaugh K."/>
            <person name="Han R."/>
            <person name="Bertier L."/>
            <person name="Beede B."/>
            <person name="Kafkas S."/>
            <person name="Golino D."/>
            <person name="Preece J."/>
            <person name="Michelmore R."/>
        </authorList>
    </citation>
    <scope>NUCLEOTIDE SEQUENCE [LARGE SCALE GENOMIC DNA]</scope>
</reference>
<organism evidence="1 2">
    <name type="scientific">Pistacia integerrima</name>
    <dbReference type="NCBI Taxonomy" id="434235"/>
    <lineage>
        <taxon>Eukaryota</taxon>
        <taxon>Viridiplantae</taxon>
        <taxon>Streptophyta</taxon>
        <taxon>Embryophyta</taxon>
        <taxon>Tracheophyta</taxon>
        <taxon>Spermatophyta</taxon>
        <taxon>Magnoliopsida</taxon>
        <taxon>eudicotyledons</taxon>
        <taxon>Gunneridae</taxon>
        <taxon>Pentapetalae</taxon>
        <taxon>rosids</taxon>
        <taxon>malvids</taxon>
        <taxon>Sapindales</taxon>
        <taxon>Anacardiaceae</taxon>
        <taxon>Pistacia</taxon>
    </lineage>
</organism>
<comment type="caution">
    <text evidence="1">The sequence shown here is derived from an EMBL/GenBank/DDBJ whole genome shotgun (WGS) entry which is preliminary data.</text>
</comment>